<feature type="compositionally biased region" description="Basic and acidic residues" evidence="1">
    <location>
        <begin position="53"/>
        <end position="62"/>
    </location>
</feature>
<comment type="caution">
    <text evidence="2">The sequence shown here is derived from an EMBL/GenBank/DDBJ whole genome shotgun (WGS) entry which is preliminary data.</text>
</comment>
<dbReference type="EMBL" id="JAHRIO010073726">
    <property type="protein sequence ID" value="MEQ2182990.1"/>
    <property type="molecule type" value="Genomic_DNA"/>
</dbReference>
<accession>A0ABV0PHN6</accession>
<protein>
    <submittedName>
        <fullName evidence="2">Uncharacterized protein</fullName>
    </submittedName>
</protein>
<organism evidence="2 3">
    <name type="scientific">Goodea atripinnis</name>
    <dbReference type="NCBI Taxonomy" id="208336"/>
    <lineage>
        <taxon>Eukaryota</taxon>
        <taxon>Metazoa</taxon>
        <taxon>Chordata</taxon>
        <taxon>Craniata</taxon>
        <taxon>Vertebrata</taxon>
        <taxon>Euteleostomi</taxon>
        <taxon>Actinopterygii</taxon>
        <taxon>Neopterygii</taxon>
        <taxon>Teleostei</taxon>
        <taxon>Neoteleostei</taxon>
        <taxon>Acanthomorphata</taxon>
        <taxon>Ovalentaria</taxon>
        <taxon>Atherinomorphae</taxon>
        <taxon>Cyprinodontiformes</taxon>
        <taxon>Goodeidae</taxon>
        <taxon>Goodea</taxon>
    </lineage>
</organism>
<sequence>MPQHDLEFVRMGHQPHLNPLYCDYSNREKQTPRKERRPEYKFQKTTTILHGSGQEEKRERHDHTRKTKEVLPIL</sequence>
<keyword evidence="3" id="KW-1185">Reference proteome</keyword>
<feature type="region of interest" description="Disordered" evidence="1">
    <location>
        <begin position="20"/>
        <end position="39"/>
    </location>
</feature>
<evidence type="ECO:0000313" key="3">
    <source>
        <dbReference type="Proteomes" id="UP001476798"/>
    </source>
</evidence>
<feature type="region of interest" description="Disordered" evidence="1">
    <location>
        <begin position="45"/>
        <end position="74"/>
    </location>
</feature>
<evidence type="ECO:0000256" key="1">
    <source>
        <dbReference type="SAM" id="MobiDB-lite"/>
    </source>
</evidence>
<proteinExistence type="predicted"/>
<gene>
    <name evidence="2" type="ORF">GOODEAATRI_027958</name>
</gene>
<dbReference type="Proteomes" id="UP001476798">
    <property type="component" value="Unassembled WGS sequence"/>
</dbReference>
<reference evidence="2 3" key="1">
    <citation type="submission" date="2021-06" db="EMBL/GenBank/DDBJ databases">
        <authorList>
            <person name="Palmer J.M."/>
        </authorList>
    </citation>
    <scope>NUCLEOTIDE SEQUENCE [LARGE SCALE GENOMIC DNA]</scope>
    <source>
        <strain evidence="2 3">GA_2019</strain>
        <tissue evidence="2">Muscle</tissue>
    </source>
</reference>
<feature type="compositionally biased region" description="Basic and acidic residues" evidence="1">
    <location>
        <begin position="25"/>
        <end position="39"/>
    </location>
</feature>
<evidence type="ECO:0000313" key="2">
    <source>
        <dbReference type="EMBL" id="MEQ2182990.1"/>
    </source>
</evidence>
<name>A0ABV0PHN6_9TELE</name>